<organism evidence="5 6">
    <name type="scientific">Aquimarina celericrescens</name>
    <dbReference type="NCBI Taxonomy" id="1964542"/>
    <lineage>
        <taxon>Bacteria</taxon>
        <taxon>Pseudomonadati</taxon>
        <taxon>Bacteroidota</taxon>
        <taxon>Flavobacteriia</taxon>
        <taxon>Flavobacteriales</taxon>
        <taxon>Flavobacteriaceae</taxon>
        <taxon>Aquimarina</taxon>
    </lineage>
</organism>
<evidence type="ECO:0000259" key="4">
    <source>
        <dbReference type="PROSITE" id="PS01124"/>
    </source>
</evidence>
<protein>
    <submittedName>
        <fullName evidence="5">Helix-turn-helix transcriptional regulator</fullName>
    </submittedName>
</protein>
<dbReference type="Proteomes" id="UP001597344">
    <property type="component" value="Unassembled WGS sequence"/>
</dbReference>
<dbReference type="SMART" id="SM00342">
    <property type="entry name" value="HTH_ARAC"/>
    <property type="match status" value="1"/>
</dbReference>
<sequence length="347" mass="40179">MNKLQNEVLSIPSQLNVLQEHLEGSIAINYDIHTLTLKPGLGNGQVRYTNLQNGLQSFDFNFKLHKDIEIPIDAIASESLQFLYCLDGSCFHQFESHERFTQIEQFQTAVVHSDKGLSSKILIKKDNHLMLNIICVDKREYFEKFSKEDNQYDKKLQDLLSNIKTKSKHFHLGNYSLKIAEQLKLLFGIEHSNEISELLSQKGRYYLILAKHIEKFHAEIESNSNTSGLLKNELKMISEISDYIKKYPEIQHTIKSLCLESGLSPAKLQEGFKFMFDRTVSDFVRNVRLEKAEKFIVNTDLTISEIVYSVGLTSRSYFCKIFKKKYKCSPKEYKFKYTAAHKKGSMS</sequence>
<accession>A0ABW5AZA1</accession>
<keyword evidence="2" id="KW-0238">DNA-binding</keyword>
<dbReference type="InterPro" id="IPR018060">
    <property type="entry name" value="HTH_AraC"/>
</dbReference>
<dbReference type="EMBL" id="JBHUHY010000015">
    <property type="protein sequence ID" value="MFD2188056.1"/>
    <property type="molecule type" value="Genomic_DNA"/>
</dbReference>
<reference evidence="6" key="1">
    <citation type="journal article" date="2019" name="Int. J. Syst. Evol. Microbiol.">
        <title>The Global Catalogue of Microorganisms (GCM) 10K type strain sequencing project: providing services to taxonomists for standard genome sequencing and annotation.</title>
        <authorList>
            <consortium name="The Broad Institute Genomics Platform"/>
            <consortium name="The Broad Institute Genome Sequencing Center for Infectious Disease"/>
            <person name="Wu L."/>
            <person name="Ma J."/>
        </authorList>
    </citation>
    <scope>NUCLEOTIDE SEQUENCE [LARGE SCALE GENOMIC DNA]</scope>
    <source>
        <strain evidence="6">DT92</strain>
    </source>
</reference>
<evidence type="ECO:0000313" key="6">
    <source>
        <dbReference type="Proteomes" id="UP001597344"/>
    </source>
</evidence>
<feature type="domain" description="HTH araC/xylS-type" evidence="4">
    <location>
        <begin position="238"/>
        <end position="336"/>
    </location>
</feature>
<dbReference type="PANTHER" id="PTHR47893:SF1">
    <property type="entry name" value="REGULATORY PROTEIN PCHR"/>
    <property type="match status" value="1"/>
</dbReference>
<dbReference type="PRINTS" id="PR00032">
    <property type="entry name" value="HTHARAC"/>
</dbReference>
<dbReference type="InterPro" id="IPR020449">
    <property type="entry name" value="Tscrpt_reg_AraC-type_HTH"/>
</dbReference>
<proteinExistence type="predicted"/>
<dbReference type="SUPFAM" id="SSF46689">
    <property type="entry name" value="Homeodomain-like"/>
    <property type="match status" value="1"/>
</dbReference>
<evidence type="ECO:0000313" key="5">
    <source>
        <dbReference type="EMBL" id="MFD2188056.1"/>
    </source>
</evidence>
<evidence type="ECO:0000256" key="3">
    <source>
        <dbReference type="ARBA" id="ARBA00023163"/>
    </source>
</evidence>
<dbReference type="InterPro" id="IPR009057">
    <property type="entry name" value="Homeodomain-like_sf"/>
</dbReference>
<dbReference type="Gene3D" id="1.10.10.60">
    <property type="entry name" value="Homeodomain-like"/>
    <property type="match status" value="1"/>
</dbReference>
<dbReference type="PROSITE" id="PS01124">
    <property type="entry name" value="HTH_ARAC_FAMILY_2"/>
    <property type="match status" value="1"/>
</dbReference>
<keyword evidence="3" id="KW-0804">Transcription</keyword>
<dbReference type="Pfam" id="PF12833">
    <property type="entry name" value="HTH_18"/>
    <property type="match status" value="1"/>
</dbReference>
<keyword evidence="6" id="KW-1185">Reference proteome</keyword>
<dbReference type="InterPro" id="IPR053142">
    <property type="entry name" value="PchR_regulatory_protein"/>
</dbReference>
<dbReference type="PANTHER" id="PTHR47893">
    <property type="entry name" value="REGULATORY PROTEIN PCHR"/>
    <property type="match status" value="1"/>
</dbReference>
<name>A0ABW5AZA1_9FLAO</name>
<gene>
    <name evidence="5" type="ORF">ACFSJT_14735</name>
</gene>
<keyword evidence="1" id="KW-0805">Transcription regulation</keyword>
<dbReference type="RefSeq" id="WP_378321064.1">
    <property type="nucleotide sequence ID" value="NZ_JBHUHY010000015.1"/>
</dbReference>
<evidence type="ECO:0000256" key="1">
    <source>
        <dbReference type="ARBA" id="ARBA00023015"/>
    </source>
</evidence>
<comment type="caution">
    <text evidence="5">The sequence shown here is derived from an EMBL/GenBank/DDBJ whole genome shotgun (WGS) entry which is preliminary data.</text>
</comment>
<evidence type="ECO:0000256" key="2">
    <source>
        <dbReference type="ARBA" id="ARBA00023125"/>
    </source>
</evidence>